<evidence type="ECO:0000256" key="4">
    <source>
        <dbReference type="ARBA" id="ARBA00022989"/>
    </source>
</evidence>
<dbReference type="EMBL" id="KV878218">
    <property type="protein sequence ID" value="OJJ29683.1"/>
    <property type="molecule type" value="Genomic_DNA"/>
</dbReference>
<feature type="region of interest" description="Disordered" evidence="6">
    <location>
        <begin position="299"/>
        <end position="320"/>
    </location>
</feature>
<protein>
    <submittedName>
        <fullName evidence="8">Uncharacterized protein</fullName>
    </submittedName>
</protein>
<evidence type="ECO:0000256" key="2">
    <source>
        <dbReference type="ARBA" id="ARBA00022448"/>
    </source>
</evidence>
<dbReference type="GeneID" id="63755158"/>
<keyword evidence="5 7" id="KW-0472">Membrane</keyword>
<evidence type="ECO:0000256" key="5">
    <source>
        <dbReference type="ARBA" id="ARBA00023136"/>
    </source>
</evidence>
<feature type="transmembrane region" description="Helical" evidence="7">
    <location>
        <begin position="68"/>
        <end position="90"/>
    </location>
</feature>
<evidence type="ECO:0000256" key="7">
    <source>
        <dbReference type="SAM" id="Phobius"/>
    </source>
</evidence>
<dbReference type="GO" id="GO:0022857">
    <property type="term" value="F:transmembrane transporter activity"/>
    <property type="evidence" value="ECO:0007669"/>
    <property type="project" value="TreeGrafter"/>
</dbReference>
<accession>A0A1L9R473</accession>
<dbReference type="OrthoDB" id="2730545at2759"/>
<dbReference type="InterPro" id="IPR036259">
    <property type="entry name" value="MFS_trans_sf"/>
</dbReference>
<name>A0A1L9R473_ASPWE</name>
<evidence type="ECO:0000256" key="1">
    <source>
        <dbReference type="ARBA" id="ARBA00004141"/>
    </source>
</evidence>
<dbReference type="PANTHER" id="PTHR43791:SF9">
    <property type="entry name" value="MAJOR FACILITATOR-TYPE TRANSPORTER HXNP"/>
    <property type="match status" value="1"/>
</dbReference>
<keyword evidence="2" id="KW-0813">Transport</keyword>
<dbReference type="Gene3D" id="1.20.1250.20">
    <property type="entry name" value="MFS general substrate transporter like domains"/>
    <property type="match status" value="1"/>
</dbReference>
<keyword evidence="3 7" id="KW-0812">Transmembrane</keyword>
<dbReference type="GO" id="GO:0016020">
    <property type="term" value="C:membrane"/>
    <property type="evidence" value="ECO:0007669"/>
    <property type="project" value="UniProtKB-SubCell"/>
</dbReference>
<comment type="subcellular location">
    <subcellularLocation>
        <location evidence="1">Membrane</location>
        <topology evidence="1">Multi-pass membrane protein</topology>
    </subcellularLocation>
</comment>
<organism evidence="8 9">
    <name type="scientific">Aspergillus wentii DTO 134E9</name>
    <dbReference type="NCBI Taxonomy" id="1073089"/>
    <lineage>
        <taxon>Eukaryota</taxon>
        <taxon>Fungi</taxon>
        <taxon>Dikarya</taxon>
        <taxon>Ascomycota</taxon>
        <taxon>Pezizomycotina</taxon>
        <taxon>Eurotiomycetes</taxon>
        <taxon>Eurotiomycetidae</taxon>
        <taxon>Eurotiales</taxon>
        <taxon>Aspergillaceae</taxon>
        <taxon>Aspergillus</taxon>
        <taxon>Aspergillus subgen. Cremei</taxon>
    </lineage>
</organism>
<sequence>MNISDPEKVSESVAIDVEGEKSYVRKVDVFILPLLCLMYFFDCMDRSNLANAKTDGLDEDLHLQGNDYSLMVLLFYIPFGLCDLPWNLLIKRYSGRIMLSFSNAGETGYMPCRVLSDHQVPNVIWFEDALRHYGVHSCIRLHLLVPDIDKAAGFLINARSVIDSGPHRIGNAEDQDWKSPLTNDYSSEDAVLVAVSPHQKVSFLPLPGLLDAPIEDAPIESWLDCASDDAMLLLHLACQISYLYAHAPSLKQGSFGEKMKPEHQQFHYDVLAGMDTGTVPFRQRQRAIRDALLQGQYGPCQSSASRDNKDLFSLQNDVPR</sequence>
<evidence type="ECO:0000256" key="3">
    <source>
        <dbReference type="ARBA" id="ARBA00022692"/>
    </source>
</evidence>
<dbReference type="VEuPathDB" id="FungiDB:ASPWEDRAFT_733232"/>
<dbReference type="PANTHER" id="PTHR43791">
    <property type="entry name" value="PERMEASE-RELATED"/>
    <property type="match status" value="1"/>
</dbReference>
<keyword evidence="4 7" id="KW-1133">Transmembrane helix</keyword>
<dbReference type="AlphaFoldDB" id="A0A1L9R473"/>
<proteinExistence type="predicted"/>
<reference evidence="9" key="1">
    <citation type="journal article" date="2017" name="Genome Biol.">
        <title>Comparative genomics reveals high biological diversity and specific adaptations in the industrially and medically important fungal genus Aspergillus.</title>
        <authorList>
            <person name="de Vries R.P."/>
            <person name="Riley R."/>
            <person name="Wiebenga A."/>
            <person name="Aguilar-Osorio G."/>
            <person name="Amillis S."/>
            <person name="Uchima C.A."/>
            <person name="Anderluh G."/>
            <person name="Asadollahi M."/>
            <person name="Askin M."/>
            <person name="Barry K."/>
            <person name="Battaglia E."/>
            <person name="Bayram O."/>
            <person name="Benocci T."/>
            <person name="Braus-Stromeyer S.A."/>
            <person name="Caldana C."/>
            <person name="Canovas D."/>
            <person name="Cerqueira G.C."/>
            <person name="Chen F."/>
            <person name="Chen W."/>
            <person name="Choi C."/>
            <person name="Clum A."/>
            <person name="Dos Santos R.A."/>
            <person name="Damasio A.R."/>
            <person name="Diallinas G."/>
            <person name="Emri T."/>
            <person name="Fekete E."/>
            <person name="Flipphi M."/>
            <person name="Freyberg S."/>
            <person name="Gallo A."/>
            <person name="Gournas C."/>
            <person name="Habgood R."/>
            <person name="Hainaut M."/>
            <person name="Harispe M.L."/>
            <person name="Henrissat B."/>
            <person name="Hilden K.S."/>
            <person name="Hope R."/>
            <person name="Hossain A."/>
            <person name="Karabika E."/>
            <person name="Karaffa L."/>
            <person name="Karanyi Z."/>
            <person name="Krasevec N."/>
            <person name="Kuo A."/>
            <person name="Kusch H."/>
            <person name="LaButti K."/>
            <person name="Lagendijk E.L."/>
            <person name="Lapidus A."/>
            <person name="Levasseur A."/>
            <person name="Lindquist E."/>
            <person name="Lipzen A."/>
            <person name="Logrieco A.F."/>
            <person name="MacCabe A."/>
            <person name="Maekelae M.R."/>
            <person name="Malavazi I."/>
            <person name="Melin P."/>
            <person name="Meyer V."/>
            <person name="Mielnichuk N."/>
            <person name="Miskei M."/>
            <person name="Molnar A.P."/>
            <person name="Mule G."/>
            <person name="Ngan C.Y."/>
            <person name="Orejas M."/>
            <person name="Orosz E."/>
            <person name="Ouedraogo J.P."/>
            <person name="Overkamp K.M."/>
            <person name="Park H.-S."/>
            <person name="Perrone G."/>
            <person name="Piumi F."/>
            <person name="Punt P.J."/>
            <person name="Ram A.F."/>
            <person name="Ramon A."/>
            <person name="Rauscher S."/>
            <person name="Record E."/>
            <person name="Riano-Pachon D.M."/>
            <person name="Robert V."/>
            <person name="Roehrig J."/>
            <person name="Ruller R."/>
            <person name="Salamov A."/>
            <person name="Salih N.S."/>
            <person name="Samson R.A."/>
            <person name="Sandor E."/>
            <person name="Sanguinetti M."/>
            <person name="Schuetze T."/>
            <person name="Sepcic K."/>
            <person name="Shelest E."/>
            <person name="Sherlock G."/>
            <person name="Sophianopoulou V."/>
            <person name="Squina F.M."/>
            <person name="Sun H."/>
            <person name="Susca A."/>
            <person name="Todd R.B."/>
            <person name="Tsang A."/>
            <person name="Unkles S.E."/>
            <person name="van de Wiele N."/>
            <person name="van Rossen-Uffink D."/>
            <person name="Oliveira J.V."/>
            <person name="Vesth T.C."/>
            <person name="Visser J."/>
            <person name="Yu J.-H."/>
            <person name="Zhou M."/>
            <person name="Andersen M.R."/>
            <person name="Archer D.B."/>
            <person name="Baker S.E."/>
            <person name="Benoit I."/>
            <person name="Brakhage A.A."/>
            <person name="Braus G.H."/>
            <person name="Fischer R."/>
            <person name="Frisvad J.C."/>
            <person name="Goldman G.H."/>
            <person name="Houbraken J."/>
            <person name="Oakley B."/>
            <person name="Pocsi I."/>
            <person name="Scazzocchio C."/>
            <person name="Seiboth B."/>
            <person name="vanKuyk P.A."/>
            <person name="Wortman J."/>
            <person name="Dyer P.S."/>
            <person name="Grigoriev I.V."/>
        </authorList>
    </citation>
    <scope>NUCLEOTIDE SEQUENCE [LARGE SCALE GENOMIC DNA]</scope>
    <source>
        <strain evidence="9">DTO 134E9</strain>
    </source>
</reference>
<dbReference type="RefSeq" id="XP_040683360.1">
    <property type="nucleotide sequence ID" value="XM_040839310.1"/>
</dbReference>
<evidence type="ECO:0000313" key="8">
    <source>
        <dbReference type="EMBL" id="OJJ29683.1"/>
    </source>
</evidence>
<evidence type="ECO:0000313" key="9">
    <source>
        <dbReference type="Proteomes" id="UP000184383"/>
    </source>
</evidence>
<dbReference type="Proteomes" id="UP000184383">
    <property type="component" value="Unassembled WGS sequence"/>
</dbReference>
<keyword evidence="9" id="KW-1185">Reference proteome</keyword>
<gene>
    <name evidence="8" type="ORF">ASPWEDRAFT_733232</name>
</gene>
<evidence type="ECO:0000256" key="6">
    <source>
        <dbReference type="SAM" id="MobiDB-lite"/>
    </source>
</evidence>
<dbReference type="SUPFAM" id="SSF103473">
    <property type="entry name" value="MFS general substrate transporter"/>
    <property type="match status" value="1"/>
</dbReference>